<sequence length="333" mass="37260">MSDFNQRLLIPGQRGPLTFEPEGERDLAAFVSAHSAHIEASLLEHGALLFRGFDVASVEDFERAGAAISPNALEYTYRSTPRTSLGKGVFTTTEYPPDQEIALHCENAYQRAWPRKIAFCCLVAPDSGGATQIADVRKVTASLDPALIERFYRLGVRYVRHYRPYVDIPWETVFQTSDRNELADFCVRNGIEHDWLDGNTLRTVQTNQGLATHPVTGERVFFNQAHLFHISNLPADVVRSLRTMYGDRVPRNTFYGDGSEIPAADLQAVREAFKAAEMSFPWRVGDVMLLDNMQMAHGRKPFRGNRKVVAMLLDAHAPGGTRELGDALRTAVH</sequence>
<keyword evidence="3" id="KW-0045">Antibiotic biosynthesis</keyword>
<reference evidence="5 6" key="3">
    <citation type="submission" date="2022-01" db="EMBL/GenBank/DDBJ databases">
        <authorList>
            <person name="Zhou L.Y."/>
        </authorList>
    </citation>
    <scope>NUCLEOTIDE SEQUENCE [LARGE SCALE GENOMIC DNA]</scope>
    <source>
        <strain evidence="5 6">TLK-CK17</strain>
    </source>
</reference>
<dbReference type="InterPro" id="IPR042098">
    <property type="entry name" value="TauD-like_sf"/>
</dbReference>
<name>A0ABS9HWP7_9GAMM</name>
<reference evidence="6" key="1">
    <citation type="submission" date="2022-01" db="EMBL/GenBank/DDBJ databases">
        <title>Lysobacter chinensis sp. nov., a bacterium isolated from cow dung compost.</title>
        <authorList>
            <person name="Zhou L.Y."/>
        </authorList>
    </citation>
    <scope>NUCLEOTIDE SEQUENCE [LARGE SCALE GENOMIC DNA]</scope>
    <source>
        <strain evidence="6">TLK-CK17</strain>
    </source>
</reference>
<accession>A0ABS9HWP7</accession>
<gene>
    <name evidence="5" type="ORF">L3V18_16175</name>
</gene>
<comment type="cofactor">
    <cofactor evidence="1">
        <name>Fe(2+)</name>
        <dbReference type="ChEBI" id="CHEBI:29033"/>
    </cofactor>
</comment>
<dbReference type="EMBL" id="JAKJPO010000014">
    <property type="protein sequence ID" value="MCF7223314.1"/>
    <property type="molecule type" value="Genomic_DNA"/>
</dbReference>
<protein>
    <submittedName>
        <fullName evidence="5">TauD/TfdA family dioxygenase</fullName>
    </submittedName>
</protein>
<evidence type="ECO:0000313" key="6">
    <source>
        <dbReference type="Proteomes" id="UP001430796"/>
    </source>
</evidence>
<dbReference type="GO" id="GO:0051213">
    <property type="term" value="F:dioxygenase activity"/>
    <property type="evidence" value="ECO:0007669"/>
    <property type="project" value="UniProtKB-KW"/>
</dbReference>
<dbReference type="Gene3D" id="3.60.130.10">
    <property type="entry name" value="Clavaminate synthase-like"/>
    <property type="match status" value="1"/>
</dbReference>
<dbReference type="RefSeq" id="WP_237056279.1">
    <property type="nucleotide sequence ID" value="NZ_JAKJPO010000014.1"/>
</dbReference>
<dbReference type="InterPro" id="IPR050411">
    <property type="entry name" value="AlphaKG_dependent_hydroxylases"/>
</dbReference>
<keyword evidence="2" id="KW-0560">Oxidoreductase</keyword>
<feature type="domain" description="TauD/TfdA-like" evidence="4">
    <location>
        <begin position="17"/>
        <end position="309"/>
    </location>
</feature>
<dbReference type="Proteomes" id="UP001430796">
    <property type="component" value="Unassembled WGS sequence"/>
</dbReference>
<dbReference type="SUPFAM" id="SSF51197">
    <property type="entry name" value="Clavaminate synthase-like"/>
    <property type="match status" value="1"/>
</dbReference>
<dbReference type="Pfam" id="PF02668">
    <property type="entry name" value="TauD"/>
    <property type="match status" value="1"/>
</dbReference>
<dbReference type="PANTHER" id="PTHR10696:SF56">
    <property type="entry name" value="TAUD_TFDA-LIKE DOMAIN-CONTAINING PROTEIN"/>
    <property type="match status" value="1"/>
</dbReference>
<dbReference type="PANTHER" id="PTHR10696">
    <property type="entry name" value="GAMMA-BUTYROBETAINE HYDROXYLASE-RELATED"/>
    <property type="match status" value="1"/>
</dbReference>
<dbReference type="InterPro" id="IPR003819">
    <property type="entry name" value="TauD/TfdA-like"/>
</dbReference>
<proteinExistence type="predicted"/>
<evidence type="ECO:0000256" key="2">
    <source>
        <dbReference type="ARBA" id="ARBA00023002"/>
    </source>
</evidence>
<evidence type="ECO:0000259" key="4">
    <source>
        <dbReference type="Pfam" id="PF02668"/>
    </source>
</evidence>
<evidence type="ECO:0000256" key="3">
    <source>
        <dbReference type="ARBA" id="ARBA00023194"/>
    </source>
</evidence>
<comment type="caution">
    <text evidence="5">The sequence shown here is derived from an EMBL/GenBank/DDBJ whole genome shotgun (WGS) entry which is preliminary data.</text>
</comment>
<organism evidence="5 6">
    <name type="scientific">Marilutibacter chinensis</name>
    <dbReference type="NCBI Taxonomy" id="2912247"/>
    <lineage>
        <taxon>Bacteria</taxon>
        <taxon>Pseudomonadati</taxon>
        <taxon>Pseudomonadota</taxon>
        <taxon>Gammaproteobacteria</taxon>
        <taxon>Lysobacterales</taxon>
        <taxon>Lysobacteraceae</taxon>
        <taxon>Marilutibacter</taxon>
    </lineage>
</organism>
<evidence type="ECO:0000256" key="1">
    <source>
        <dbReference type="ARBA" id="ARBA00001954"/>
    </source>
</evidence>
<keyword evidence="5" id="KW-0223">Dioxygenase</keyword>
<evidence type="ECO:0000313" key="5">
    <source>
        <dbReference type="EMBL" id="MCF7223314.1"/>
    </source>
</evidence>
<keyword evidence="6" id="KW-1185">Reference proteome</keyword>
<reference evidence="5 6" key="2">
    <citation type="submission" date="2022-01" db="EMBL/GenBank/DDBJ databases">
        <title>Lysobacter chinensis sp. nov., a bacterium isolated from cow dung compost.</title>
        <authorList>
            <person name="Liu Y."/>
        </authorList>
    </citation>
    <scope>NUCLEOTIDE SEQUENCE [LARGE SCALE GENOMIC DNA]</scope>
    <source>
        <strain evidence="5 6">TLK-CK17</strain>
    </source>
</reference>